<dbReference type="PROSITE" id="PS51781">
    <property type="entry name" value="SH3B"/>
    <property type="match status" value="1"/>
</dbReference>
<dbReference type="AlphaFoldDB" id="A0A4P8L1Z1"/>
<keyword evidence="5 7" id="KW-0472">Membrane</keyword>
<feature type="transmembrane region" description="Helical" evidence="7">
    <location>
        <begin position="235"/>
        <end position="254"/>
    </location>
</feature>
<protein>
    <submittedName>
        <fullName evidence="9">TIGR04211 family SH3 domain-containing protein</fullName>
    </submittedName>
</protein>
<gene>
    <name evidence="9" type="ORF">FDQ92_06725</name>
</gene>
<sequence length="265" mass="29786">MPSNFEARFFMPLRRSKRPENLPGGASVRVSPESRKKARLMNLEKPVRHLVLALLLILLATPAWGEYVADVFEVTLRTGPSTSHKIVAMLKSGQAVQVLEEGEGWTRVKVSSGPGAGNEGWLLSRFLMKRAPYEALAQKLQQENAELKEKLATLENHWSTAASREKQLSQELAETSQAIESLRSEYETLKEGASEYLELKAQFEETRAALESAEETVKKLAMENENLRFSQKIKWFVTGAAVLLCGWVIGLIMGRQQKKRRAAYL</sequence>
<reference evidence="9 10" key="1">
    <citation type="submission" date="2019-05" db="EMBL/GenBank/DDBJ databases">
        <title>The Complete Genome Sequence of the n-alkane-degrading Desulfoglaeba alkanexedens ALDC reveals multiple alkylsuccinate synthase gene clusters.</title>
        <authorList>
            <person name="Callaghan A.V."/>
            <person name="Davidova I.A."/>
            <person name="Duncan K.E."/>
            <person name="Morris B."/>
            <person name="McInerney M.J."/>
        </authorList>
    </citation>
    <scope>NUCLEOTIDE SEQUENCE [LARGE SCALE GENOMIC DNA]</scope>
    <source>
        <strain evidence="9 10">ALDC</strain>
    </source>
</reference>
<accession>A0A4P8L1Z1</accession>
<dbReference type="GO" id="GO:0016020">
    <property type="term" value="C:membrane"/>
    <property type="evidence" value="ECO:0007669"/>
    <property type="project" value="UniProtKB-SubCell"/>
</dbReference>
<keyword evidence="3" id="KW-0732">Signal</keyword>
<dbReference type="InterPro" id="IPR016476">
    <property type="entry name" value="SH3_dom_pro"/>
</dbReference>
<evidence type="ECO:0000256" key="1">
    <source>
        <dbReference type="ARBA" id="ARBA00004167"/>
    </source>
</evidence>
<feature type="domain" description="SH3b" evidence="8">
    <location>
        <begin position="63"/>
        <end position="131"/>
    </location>
</feature>
<evidence type="ECO:0000256" key="3">
    <source>
        <dbReference type="ARBA" id="ARBA00022729"/>
    </source>
</evidence>
<keyword evidence="6" id="KW-0175">Coiled coil</keyword>
<dbReference type="NCBIfam" id="TIGR04211">
    <property type="entry name" value="SH3_and_anchor"/>
    <property type="match status" value="1"/>
</dbReference>
<dbReference type="SMART" id="SM00287">
    <property type="entry name" value="SH3b"/>
    <property type="match status" value="1"/>
</dbReference>
<keyword evidence="4 7" id="KW-1133">Transmembrane helix</keyword>
<dbReference type="Gene3D" id="2.30.30.40">
    <property type="entry name" value="SH3 Domains"/>
    <property type="match status" value="1"/>
</dbReference>
<dbReference type="OrthoDB" id="5418566at2"/>
<evidence type="ECO:0000256" key="4">
    <source>
        <dbReference type="ARBA" id="ARBA00022989"/>
    </source>
</evidence>
<keyword evidence="2 7" id="KW-0812">Transmembrane</keyword>
<dbReference type="Pfam" id="PF08239">
    <property type="entry name" value="SH3_3"/>
    <property type="match status" value="1"/>
</dbReference>
<evidence type="ECO:0000256" key="6">
    <source>
        <dbReference type="SAM" id="Coils"/>
    </source>
</evidence>
<evidence type="ECO:0000313" key="10">
    <source>
        <dbReference type="Proteomes" id="UP000298602"/>
    </source>
</evidence>
<evidence type="ECO:0000313" key="9">
    <source>
        <dbReference type="EMBL" id="QCQ21896.1"/>
    </source>
</evidence>
<dbReference type="EMBL" id="CP040098">
    <property type="protein sequence ID" value="QCQ21896.1"/>
    <property type="molecule type" value="Genomic_DNA"/>
</dbReference>
<comment type="subcellular location">
    <subcellularLocation>
        <location evidence="1">Membrane</location>
        <topology evidence="1">Single-pass membrane protein</topology>
    </subcellularLocation>
</comment>
<evidence type="ECO:0000256" key="7">
    <source>
        <dbReference type="SAM" id="Phobius"/>
    </source>
</evidence>
<name>A0A4P8L1Z1_9BACT</name>
<keyword evidence="10" id="KW-1185">Reference proteome</keyword>
<proteinExistence type="predicted"/>
<evidence type="ECO:0000256" key="2">
    <source>
        <dbReference type="ARBA" id="ARBA00022692"/>
    </source>
</evidence>
<dbReference type="Proteomes" id="UP000298602">
    <property type="component" value="Chromosome"/>
</dbReference>
<dbReference type="KEGG" id="dax:FDQ92_06725"/>
<dbReference type="InterPro" id="IPR003646">
    <property type="entry name" value="SH3-like_bac-type"/>
</dbReference>
<evidence type="ECO:0000259" key="8">
    <source>
        <dbReference type="PROSITE" id="PS51781"/>
    </source>
</evidence>
<reference evidence="9 10" key="2">
    <citation type="submission" date="2019-05" db="EMBL/GenBank/DDBJ databases">
        <authorList>
            <person name="Suflita J.M."/>
            <person name="Marks C.R."/>
        </authorList>
    </citation>
    <scope>NUCLEOTIDE SEQUENCE [LARGE SCALE GENOMIC DNA]</scope>
    <source>
        <strain evidence="9 10">ALDC</strain>
    </source>
</reference>
<feature type="coiled-coil region" evidence="6">
    <location>
        <begin position="130"/>
        <end position="230"/>
    </location>
</feature>
<organism evidence="9 10">
    <name type="scientific">Desulfoglaeba alkanexedens ALDC</name>
    <dbReference type="NCBI Taxonomy" id="980445"/>
    <lineage>
        <taxon>Bacteria</taxon>
        <taxon>Pseudomonadati</taxon>
        <taxon>Thermodesulfobacteriota</taxon>
        <taxon>Syntrophobacteria</taxon>
        <taxon>Syntrophobacterales</taxon>
        <taxon>Syntrophobacteraceae</taxon>
        <taxon>Desulfoglaeba</taxon>
    </lineage>
</organism>
<evidence type="ECO:0000256" key="5">
    <source>
        <dbReference type="ARBA" id="ARBA00023136"/>
    </source>
</evidence>